<sequence>MKKIFAYDLDGTLLTKENLIHPQTIEGLKLVKQKGHYNVIATGRGLANILPLFGKNDLSSIDYIICSNGAMIHNPKTKENQIIKAIDPKVMDVVYKVFLESESILLRVDTIYKNQTLIHDKYLTEWATKSHAMGDNYYKPSTKQEVWQNINNPQTIITQIALRNEQDKAKEITDQLVKELKPFGCEVYLTNLIYSDINGVNVSKLNGLKLLAKDLNINLKNLVAFGDSGNDVSMLKNAGYSIAMDNAADDAKAAAKAIIGNHNTGTIGEFIQSYLEKDL</sequence>
<evidence type="ECO:0000256" key="2">
    <source>
        <dbReference type="ARBA" id="ARBA00034778"/>
    </source>
</evidence>
<dbReference type="GO" id="GO:0005829">
    <property type="term" value="C:cytosol"/>
    <property type="evidence" value="ECO:0007669"/>
    <property type="project" value="TreeGrafter"/>
</dbReference>
<dbReference type="SUPFAM" id="SSF56784">
    <property type="entry name" value="HAD-like"/>
    <property type="match status" value="1"/>
</dbReference>
<keyword evidence="3" id="KW-0378">Hydrolase</keyword>
<dbReference type="EMBL" id="LR214972">
    <property type="protein sequence ID" value="VEU63460.1"/>
    <property type="molecule type" value="Genomic_DNA"/>
</dbReference>
<dbReference type="Gene3D" id="3.40.50.1000">
    <property type="entry name" value="HAD superfamily/HAD-like"/>
    <property type="match status" value="1"/>
</dbReference>
<dbReference type="SFLD" id="SFLDG01140">
    <property type="entry name" value="C2.B:_Phosphomannomutase_and_P"/>
    <property type="match status" value="1"/>
</dbReference>
<evidence type="ECO:0000313" key="3">
    <source>
        <dbReference type="EMBL" id="VEU63460.1"/>
    </source>
</evidence>
<dbReference type="Gene3D" id="3.30.1240.10">
    <property type="match status" value="1"/>
</dbReference>
<dbReference type="PROSITE" id="PS01229">
    <property type="entry name" value="COF_2"/>
    <property type="match status" value="1"/>
</dbReference>
<comment type="cofactor">
    <cofactor evidence="1">
        <name>Mg(2+)</name>
        <dbReference type="ChEBI" id="CHEBI:18420"/>
    </cofactor>
</comment>
<dbReference type="InterPro" id="IPR036412">
    <property type="entry name" value="HAD-like_sf"/>
</dbReference>
<dbReference type="NCBIfam" id="TIGR00099">
    <property type="entry name" value="Cof-subfamily"/>
    <property type="match status" value="1"/>
</dbReference>
<dbReference type="GO" id="GO:0000287">
    <property type="term" value="F:magnesium ion binding"/>
    <property type="evidence" value="ECO:0007669"/>
    <property type="project" value="TreeGrafter"/>
</dbReference>
<reference evidence="3 4" key="1">
    <citation type="submission" date="2019-01" db="EMBL/GenBank/DDBJ databases">
        <authorList>
            <consortium name="Pathogen Informatics"/>
        </authorList>
    </citation>
    <scope>NUCLEOTIDE SEQUENCE [LARGE SCALE GENOMIC DNA]</scope>
    <source>
        <strain evidence="3 4">NCTC10118</strain>
    </source>
</reference>
<comment type="similarity">
    <text evidence="2">Belongs to the HAD-like hydrolase superfamily. Cof family.</text>
</comment>
<organism evidence="3 4">
    <name type="scientific">Mycoplasmopsis bovirhinis</name>
    <dbReference type="NCBI Taxonomy" id="29553"/>
    <lineage>
        <taxon>Bacteria</taxon>
        <taxon>Bacillati</taxon>
        <taxon>Mycoplasmatota</taxon>
        <taxon>Mycoplasmoidales</taxon>
        <taxon>Metamycoplasmataceae</taxon>
        <taxon>Mycoplasmopsis</taxon>
    </lineage>
</organism>
<dbReference type="Pfam" id="PF08282">
    <property type="entry name" value="Hydrolase_3"/>
    <property type="match status" value="1"/>
</dbReference>
<accession>A0A449AEN1</accession>
<dbReference type="OrthoDB" id="384659at2"/>
<dbReference type="AlphaFoldDB" id="A0A449AEN1"/>
<evidence type="ECO:0000256" key="1">
    <source>
        <dbReference type="ARBA" id="ARBA00001946"/>
    </source>
</evidence>
<proteinExistence type="inferred from homology"/>
<dbReference type="InterPro" id="IPR006379">
    <property type="entry name" value="HAD-SF_hydro_IIB"/>
</dbReference>
<dbReference type="EC" id="3.-.-.-" evidence="3"/>
<dbReference type="Proteomes" id="UP000289952">
    <property type="component" value="Chromosome"/>
</dbReference>
<dbReference type="NCBIfam" id="TIGR01484">
    <property type="entry name" value="HAD-SF-IIB"/>
    <property type="match status" value="1"/>
</dbReference>
<dbReference type="RefSeq" id="WP_129621651.1">
    <property type="nucleotide sequence ID" value="NZ_LR214972.1"/>
</dbReference>
<dbReference type="PANTHER" id="PTHR10000:SF8">
    <property type="entry name" value="HAD SUPERFAMILY HYDROLASE-LIKE, TYPE 3"/>
    <property type="match status" value="1"/>
</dbReference>
<dbReference type="InterPro" id="IPR023214">
    <property type="entry name" value="HAD_sf"/>
</dbReference>
<dbReference type="PROSITE" id="PS01228">
    <property type="entry name" value="COF_1"/>
    <property type="match status" value="1"/>
</dbReference>
<dbReference type="InterPro" id="IPR000150">
    <property type="entry name" value="Cof"/>
</dbReference>
<dbReference type="GO" id="GO:0016791">
    <property type="term" value="F:phosphatase activity"/>
    <property type="evidence" value="ECO:0007669"/>
    <property type="project" value="UniProtKB-ARBA"/>
</dbReference>
<keyword evidence="4" id="KW-1185">Reference proteome</keyword>
<dbReference type="SFLD" id="SFLDS00003">
    <property type="entry name" value="Haloacid_Dehalogenase"/>
    <property type="match status" value="1"/>
</dbReference>
<gene>
    <name evidence="3" type="ORF">NCTC10118_00482</name>
</gene>
<name>A0A449AEN1_9BACT</name>
<dbReference type="PANTHER" id="PTHR10000">
    <property type="entry name" value="PHOSPHOSERINE PHOSPHATASE"/>
    <property type="match status" value="1"/>
</dbReference>
<evidence type="ECO:0000313" key="4">
    <source>
        <dbReference type="Proteomes" id="UP000289952"/>
    </source>
</evidence>
<protein>
    <submittedName>
        <fullName evidence="3">COF family HAD hydrolase protein</fullName>
        <ecNumber evidence="3">3.-.-.-</ecNumber>
    </submittedName>
</protein>